<dbReference type="Proteomes" id="UP000757540">
    <property type="component" value="Unassembled WGS sequence"/>
</dbReference>
<accession>A0ABX2A3Z5</accession>
<keyword evidence="4" id="KW-1185">Reference proteome</keyword>
<feature type="region of interest" description="Disordered" evidence="1">
    <location>
        <begin position="1"/>
        <end position="20"/>
    </location>
</feature>
<dbReference type="InterPro" id="IPR019681">
    <property type="entry name" value="DUF2530"/>
</dbReference>
<name>A0ABX2A3Z5_9MICO</name>
<comment type="caution">
    <text evidence="3">The sequence shown here is derived from an EMBL/GenBank/DDBJ whole genome shotgun (WGS) entry which is preliminary data.</text>
</comment>
<evidence type="ECO:0008006" key="5">
    <source>
        <dbReference type="Google" id="ProtNLM"/>
    </source>
</evidence>
<feature type="transmembrane region" description="Helical" evidence="2">
    <location>
        <begin position="56"/>
        <end position="74"/>
    </location>
</feature>
<dbReference type="RefSeq" id="WP_171783525.1">
    <property type="nucleotide sequence ID" value="NZ_BAAAML010000014.1"/>
</dbReference>
<evidence type="ECO:0000256" key="1">
    <source>
        <dbReference type="SAM" id="MobiDB-lite"/>
    </source>
</evidence>
<dbReference type="Pfam" id="PF10745">
    <property type="entry name" value="DUF2530"/>
    <property type="match status" value="1"/>
</dbReference>
<evidence type="ECO:0000313" key="3">
    <source>
        <dbReference type="EMBL" id="NOV97301.1"/>
    </source>
</evidence>
<feature type="compositionally biased region" description="Basic and acidic residues" evidence="1">
    <location>
        <begin position="10"/>
        <end position="20"/>
    </location>
</feature>
<organism evidence="3 4">
    <name type="scientific">Isoptericola halotolerans</name>
    <dbReference type="NCBI Taxonomy" id="300560"/>
    <lineage>
        <taxon>Bacteria</taxon>
        <taxon>Bacillati</taxon>
        <taxon>Actinomycetota</taxon>
        <taxon>Actinomycetes</taxon>
        <taxon>Micrococcales</taxon>
        <taxon>Promicromonosporaceae</taxon>
        <taxon>Isoptericola</taxon>
    </lineage>
</organism>
<gene>
    <name evidence="3" type="ORF">HDG69_001876</name>
</gene>
<keyword evidence="2" id="KW-1133">Transmembrane helix</keyword>
<evidence type="ECO:0000256" key="2">
    <source>
        <dbReference type="SAM" id="Phobius"/>
    </source>
</evidence>
<dbReference type="EMBL" id="JABEZU010000002">
    <property type="protein sequence ID" value="NOV97301.1"/>
    <property type="molecule type" value="Genomic_DNA"/>
</dbReference>
<evidence type="ECO:0000313" key="4">
    <source>
        <dbReference type="Proteomes" id="UP000757540"/>
    </source>
</evidence>
<feature type="transmembrane region" description="Helical" evidence="2">
    <location>
        <begin position="28"/>
        <end position="50"/>
    </location>
</feature>
<proteinExistence type="predicted"/>
<protein>
    <recommendedName>
        <fullName evidence="5">DUF2530 domain-containing protein</fullName>
    </recommendedName>
</protein>
<sequence>MPTVMSLLLHPERRRPTPPPERVDLRRVILLGIIVWSVVLVALSVLALAGQPTDDAVGVCLAGVALGGLGLLWARRHRDDPED</sequence>
<reference evidence="3 4" key="1">
    <citation type="submission" date="2020-05" db="EMBL/GenBank/DDBJ databases">
        <title>Genomic Encyclopedia of Type Strains, Phase III (KMG-III): the genomes of soil and plant-associated and newly described type strains.</title>
        <authorList>
            <person name="Whitman W."/>
        </authorList>
    </citation>
    <scope>NUCLEOTIDE SEQUENCE [LARGE SCALE GENOMIC DNA]</scope>
    <source>
        <strain evidence="3 4">KCTC 19046</strain>
    </source>
</reference>
<keyword evidence="2" id="KW-0812">Transmembrane</keyword>
<keyword evidence="2" id="KW-0472">Membrane</keyword>